<dbReference type="PANTHER" id="PTHR47810:SF1">
    <property type="entry name" value="DNA LIGASE B"/>
    <property type="match status" value="1"/>
</dbReference>
<evidence type="ECO:0000313" key="9">
    <source>
        <dbReference type="Proteomes" id="UP000192505"/>
    </source>
</evidence>
<keyword evidence="2 8" id="KW-0436">Ligase</keyword>
<dbReference type="InterPro" id="IPR012310">
    <property type="entry name" value="DNA_ligase_ATP-dep_cent"/>
</dbReference>
<dbReference type="CDD" id="cd07896">
    <property type="entry name" value="Adenylation_kDNA_ligase_like"/>
    <property type="match status" value="1"/>
</dbReference>
<dbReference type="PANTHER" id="PTHR47810">
    <property type="entry name" value="DNA LIGASE"/>
    <property type="match status" value="1"/>
</dbReference>
<dbReference type="Proteomes" id="UP000192505">
    <property type="component" value="Unassembled WGS sequence"/>
</dbReference>
<comment type="cofactor">
    <cofactor evidence="1">
        <name>a divalent metal cation</name>
        <dbReference type="ChEBI" id="CHEBI:60240"/>
    </cofactor>
</comment>
<evidence type="ECO:0000259" key="7">
    <source>
        <dbReference type="PROSITE" id="PS50160"/>
    </source>
</evidence>
<protein>
    <submittedName>
        <fullName evidence="8">DNA ligase</fullName>
    </submittedName>
</protein>
<organism evidence="8 9">
    <name type="scientific">Rhodoferax ferrireducens</name>
    <dbReference type="NCBI Taxonomy" id="192843"/>
    <lineage>
        <taxon>Bacteria</taxon>
        <taxon>Pseudomonadati</taxon>
        <taxon>Pseudomonadota</taxon>
        <taxon>Betaproteobacteria</taxon>
        <taxon>Burkholderiales</taxon>
        <taxon>Comamonadaceae</taxon>
        <taxon>Rhodoferax</taxon>
    </lineage>
</organism>
<dbReference type="AlphaFoldDB" id="A0A1W9KTK4"/>
<sequence>MQPVCAAAASATAAATTVSVGDRAPATLAPMLASDWRAGQDPAGFLVSEKLDGVRALWDGKQLRFRSGLPLAAPAWFTAALPKTALDGELWLGRGKFDELSGIVRHTEPVDADWRAVRYMVFDLPGSTEPYAQRVQQLQTVVAQARQPWLQAVAQQTVTSADALQTLLAQTVKDGGEGLVLHRSNALWSPGRSNALLKFKPVADDDARVVAHLPGKGRHAGKLGALLLELPSGQRFALGTGLTDAQRANPPAIGSVVTYRYRDHTPKGLPRFASFLRVRSPE</sequence>
<evidence type="ECO:0000256" key="5">
    <source>
        <dbReference type="ARBA" id="ARBA00023204"/>
    </source>
</evidence>
<dbReference type="GO" id="GO:0006310">
    <property type="term" value="P:DNA recombination"/>
    <property type="evidence" value="ECO:0007669"/>
    <property type="project" value="InterPro"/>
</dbReference>
<dbReference type="GO" id="GO:0006281">
    <property type="term" value="P:DNA repair"/>
    <property type="evidence" value="ECO:0007669"/>
    <property type="project" value="UniProtKB-KW"/>
</dbReference>
<keyword evidence="5" id="KW-0234">DNA repair</keyword>
<dbReference type="CDD" id="cd08041">
    <property type="entry name" value="OBF_kDNA_ligase_like"/>
    <property type="match status" value="1"/>
</dbReference>
<dbReference type="SUPFAM" id="SSF50249">
    <property type="entry name" value="Nucleic acid-binding proteins"/>
    <property type="match status" value="1"/>
</dbReference>
<reference evidence="8 9" key="1">
    <citation type="submission" date="2017-01" db="EMBL/GenBank/DDBJ databases">
        <title>Novel large sulfur bacteria in the metagenomes of groundwater-fed chemosynthetic microbial mats in the Lake Huron basin.</title>
        <authorList>
            <person name="Sharrar A.M."/>
            <person name="Flood B.E."/>
            <person name="Bailey J.V."/>
            <person name="Jones D.S."/>
            <person name="Biddanda B."/>
            <person name="Ruberg S.A."/>
            <person name="Marcus D.N."/>
            <person name="Dick G.J."/>
        </authorList>
    </citation>
    <scope>NUCLEOTIDE SEQUENCE [LARGE SCALE GENOMIC DNA]</scope>
    <source>
        <strain evidence="8">A7</strain>
    </source>
</reference>
<dbReference type="NCBIfam" id="NF006592">
    <property type="entry name" value="PRK09125.1"/>
    <property type="match status" value="1"/>
</dbReference>
<dbReference type="EMBL" id="MTEI01000007">
    <property type="protein sequence ID" value="OQW87740.1"/>
    <property type="molecule type" value="Genomic_DNA"/>
</dbReference>
<evidence type="ECO:0000256" key="2">
    <source>
        <dbReference type="ARBA" id="ARBA00022598"/>
    </source>
</evidence>
<dbReference type="Gene3D" id="2.40.50.140">
    <property type="entry name" value="Nucleic acid-binding proteins"/>
    <property type="match status" value="1"/>
</dbReference>
<dbReference type="InterPro" id="IPR029319">
    <property type="entry name" value="DNA_ligase_OB"/>
</dbReference>
<evidence type="ECO:0000313" key="8">
    <source>
        <dbReference type="EMBL" id="OQW87740.1"/>
    </source>
</evidence>
<keyword evidence="3" id="KW-0235">DNA replication</keyword>
<comment type="catalytic activity">
    <reaction evidence="6">
        <text>ATP + (deoxyribonucleotide)n-3'-hydroxyl + 5'-phospho-(deoxyribonucleotide)m = (deoxyribonucleotide)n+m + AMP + diphosphate.</text>
        <dbReference type="EC" id="6.5.1.1"/>
    </reaction>
</comment>
<dbReference type="InterPro" id="IPR012340">
    <property type="entry name" value="NA-bd_OB-fold"/>
</dbReference>
<dbReference type="Pfam" id="PF14743">
    <property type="entry name" value="DNA_ligase_OB_2"/>
    <property type="match status" value="1"/>
</dbReference>
<dbReference type="PROSITE" id="PS50160">
    <property type="entry name" value="DNA_LIGASE_A3"/>
    <property type="match status" value="1"/>
</dbReference>
<dbReference type="GO" id="GO:0006260">
    <property type="term" value="P:DNA replication"/>
    <property type="evidence" value="ECO:0007669"/>
    <property type="project" value="UniProtKB-KW"/>
</dbReference>
<dbReference type="GO" id="GO:0005524">
    <property type="term" value="F:ATP binding"/>
    <property type="evidence" value="ECO:0007669"/>
    <property type="project" value="InterPro"/>
</dbReference>
<evidence type="ECO:0000256" key="4">
    <source>
        <dbReference type="ARBA" id="ARBA00022763"/>
    </source>
</evidence>
<gene>
    <name evidence="8" type="ORF">BWK72_11895</name>
</gene>
<evidence type="ECO:0000256" key="3">
    <source>
        <dbReference type="ARBA" id="ARBA00022705"/>
    </source>
</evidence>
<dbReference type="SUPFAM" id="SSF56091">
    <property type="entry name" value="DNA ligase/mRNA capping enzyme, catalytic domain"/>
    <property type="match status" value="1"/>
</dbReference>
<dbReference type="InterPro" id="IPR050326">
    <property type="entry name" value="NAD_dep_DNA_ligaseB"/>
</dbReference>
<dbReference type="Gene3D" id="3.30.1490.70">
    <property type="match status" value="1"/>
</dbReference>
<dbReference type="Pfam" id="PF01068">
    <property type="entry name" value="DNA_ligase_A_M"/>
    <property type="match status" value="1"/>
</dbReference>
<evidence type="ECO:0000256" key="6">
    <source>
        <dbReference type="ARBA" id="ARBA00034003"/>
    </source>
</evidence>
<feature type="domain" description="ATP-dependent DNA ligase family profile" evidence="7">
    <location>
        <begin position="129"/>
        <end position="232"/>
    </location>
</feature>
<comment type="caution">
    <text evidence="8">The sequence shown here is derived from an EMBL/GenBank/DDBJ whole genome shotgun (WGS) entry which is preliminary data.</text>
</comment>
<proteinExistence type="predicted"/>
<keyword evidence="4" id="KW-0227">DNA damage</keyword>
<dbReference type="Gene3D" id="3.30.470.30">
    <property type="entry name" value="DNA ligase/mRNA capping enzyme"/>
    <property type="match status" value="1"/>
</dbReference>
<name>A0A1W9KTK4_9BURK</name>
<dbReference type="GO" id="GO:0003910">
    <property type="term" value="F:DNA ligase (ATP) activity"/>
    <property type="evidence" value="ECO:0007669"/>
    <property type="project" value="UniProtKB-EC"/>
</dbReference>
<evidence type="ECO:0000256" key="1">
    <source>
        <dbReference type="ARBA" id="ARBA00001968"/>
    </source>
</evidence>
<accession>A0A1W9KTK4</accession>